<keyword evidence="2" id="KW-0479">Metal-binding</keyword>
<dbReference type="Proteomes" id="UP000306102">
    <property type="component" value="Unassembled WGS sequence"/>
</dbReference>
<comment type="subcellular location">
    <subcellularLocation>
        <location evidence="1">Nucleus</location>
    </subcellularLocation>
</comment>
<evidence type="ECO:0000313" key="12">
    <source>
        <dbReference type="Proteomes" id="UP000306102"/>
    </source>
</evidence>
<dbReference type="GO" id="GO:0005634">
    <property type="term" value="C:nucleus"/>
    <property type="evidence" value="ECO:0007669"/>
    <property type="project" value="UniProtKB-SubCell"/>
</dbReference>
<keyword evidence="5" id="KW-0805">Transcription regulation</keyword>
<dbReference type="InterPro" id="IPR052426">
    <property type="entry name" value="Plant_dev_regulator"/>
</dbReference>
<protein>
    <recommendedName>
        <fullName evidence="10">C2H2-type domain-containing protein</fullName>
    </recommendedName>
</protein>
<comment type="caution">
    <text evidence="11">The sequence shown here is derived from an EMBL/GenBank/DDBJ whole genome shotgun (WGS) entry which is preliminary data.</text>
</comment>
<evidence type="ECO:0000256" key="6">
    <source>
        <dbReference type="ARBA" id="ARBA00023163"/>
    </source>
</evidence>
<evidence type="ECO:0000313" key="11">
    <source>
        <dbReference type="EMBL" id="THF98408.1"/>
    </source>
</evidence>
<evidence type="ECO:0000256" key="1">
    <source>
        <dbReference type="ARBA" id="ARBA00004123"/>
    </source>
</evidence>
<keyword evidence="4" id="KW-0862">Zinc</keyword>
<dbReference type="GO" id="GO:0008270">
    <property type="term" value="F:zinc ion binding"/>
    <property type="evidence" value="ECO:0007669"/>
    <property type="project" value="UniProtKB-KW"/>
</dbReference>
<reference evidence="11 12" key="1">
    <citation type="journal article" date="2018" name="Proc. Natl. Acad. Sci. U.S.A.">
        <title>Draft genome sequence of Camellia sinensis var. sinensis provides insights into the evolution of the tea genome and tea quality.</title>
        <authorList>
            <person name="Wei C."/>
            <person name="Yang H."/>
            <person name="Wang S."/>
            <person name="Zhao J."/>
            <person name="Liu C."/>
            <person name="Gao L."/>
            <person name="Xia E."/>
            <person name="Lu Y."/>
            <person name="Tai Y."/>
            <person name="She G."/>
            <person name="Sun J."/>
            <person name="Cao H."/>
            <person name="Tong W."/>
            <person name="Gao Q."/>
            <person name="Li Y."/>
            <person name="Deng W."/>
            <person name="Jiang X."/>
            <person name="Wang W."/>
            <person name="Chen Q."/>
            <person name="Zhang S."/>
            <person name="Li H."/>
            <person name="Wu J."/>
            <person name="Wang P."/>
            <person name="Li P."/>
            <person name="Shi C."/>
            <person name="Zheng F."/>
            <person name="Jian J."/>
            <person name="Huang B."/>
            <person name="Shan D."/>
            <person name="Shi M."/>
            <person name="Fang C."/>
            <person name="Yue Y."/>
            <person name="Li F."/>
            <person name="Li D."/>
            <person name="Wei S."/>
            <person name="Han B."/>
            <person name="Jiang C."/>
            <person name="Yin Y."/>
            <person name="Xia T."/>
            <person name="Zhang Z."/>
            <person name="Bennetzen J.L."/>
            <person name="Zhao S."/>
            <person name="Wan X."/>
        </authorList>
    </citation>
    <scope>NUCLEOTIDE SEQUENCE [LARGE SCALE GENOMIC DNA]</scope>
    <source>
        <strain evidence="12">cv. Shuchazao</strain>
        <tissue evidence="11">Leaf</tissue>
    </source>
</reference>
<evidence type="ECO:0000256" key="4">
    <source>
        <dbReference type="ARBA" id="ARBA00022833"/>
    </source>
</evidence>
<feature type="domain" description="C2H2-type" evidence="10">
    <location>
        <begin position="20"/>
        <end position="47"/>
    </location>
</feature>
<sequence length="186" mass="20651">MEETAPESSAGLRIVEKYVYKCNWCPRKFTTCQGLAGHMNAHRSDVRYVKGCSHVRIPYYRQPSATVPSTFPVTFRPPSVAPRLDYMPAPMPATIFTHAPASVAVHPSFARLGHAPLPTIPPRVRVVRPRLVNRNHGFVRAFQGLERSSETTMTDPKAGVAAQRGEEEEVTSKETVVVDLELTLGR</sequence>
<evidence type="ECO:0000256" key="9">
    <source>
        <dbReference type="SAM" id="MobiDB-lite"/>
    </source>
</evidence>
<evidence type="ECO:0000259" key="10">
    <source>
        <dbReference type="PROSITE" id="PS50157"/>
    </source>
</evidence>
<keyword evidence="3 8" id="KW-0863">Zinc-finger</keyword>
<dbReference type="PANTHER" id="PTHR45801">
    <property type="entry name" value="OS07G0101800 PROTEIN"/>
    <property type="match status" value="1"/>
</dbReference>
<dbReference type="InterPro" id="IPR036236">
    <property type="entry name" value="Znf_C2H2_sf"/>
</dbReference>
<evidence type="ECO:0000256" key="2">
    <source>
        <dbReference type="ARBA" id="ARBA00022723"/>
    </source>
</evidence>
<organism evidence="11 12">
    <name type="scientific">Camellia sinensis var. sinensis</name>
    <name type="common">China tea</name>
    <dbReference type="NCBI Taxonomy" id="542762"/>
    <lineage>
        <taxon>Eukaryota</taxon>
        <taxon>Viridiplantae</taxon>
        <taxon>Streptophyta</taxon>
        <taxon>Embryophyta</taxon>
        <taxon>Tracheophyta</taxon>
        <taxon>Spermatophyta</taxon>
        <taxon>Magnoliopsida</taxon>
        <taxon>eudicotyledons</taxon>
        <taxon>Gunneridae</taxon>
        <taxon>Pentapetalae</taxon>
        <taxon>asterids</taxon>
        <taxon>Ericales</taxon>
        <taxon>Theaceae</taxon>
        <taxon>Camellia</taxon>
    </lineage>
</organism>
<name>A0A4S4D7K8_CAMSN</name>
<evidence type="ECO:0000256" key="3">
    <source>
        <dbReference type="ARBA" id="ARBA00022771"/>
    </source>
</evidence>
<dbReference type="PROSITE" id="PS00028">
    <property type="entry name" value="ZINC_FINGER_C2H2_1"/>
    <property type="match status" value="1"/>
</dbReference>
<accession>A0A4S4D7K8</accession>
<feature type="region of interest" description="Disordered" evidence="9">
    <location>
        <begin position="147"/>
        <end position="172"/>
    </location>
</feature>
<keyword evidence="12" id="KW-1185">Reference proteome</keyword>
<evidence type="ECO:0000256" key="7">
    <source>
        <dbReference type="ARBA" id="ARBA00023242"/>
    </source>
</evidence>
<proteinExistence type="predicted"/>
<keyword evidence="7" id="KW-0539">Nucleus</keyword>
<dbReference type="InterPro" id="IPR013087">
    <property type="entry name" value="Znf_C2H2_type"/>
</dbReference>
<dbReference type="SUPFAM" id="SSF57667">
    <property type="entry name" value="beta-beta-alpha zinc fingers"/>
    <property type="match status" value="1"/>
</dbReference>
<evidence type="ECO:0000256" key="5">
    <source>
        <dbReference type="ARBA" id="ARBA00023015"/>
    </source>
</evidence>
<dbReference type="EMBL" id="SDRB02012213">
    <property type="protein sequence ID" value="THF98408.1"/>
    <property type="molecule type" value="Genomic_DNA"/>
</dbReference>
<evidence type="ECO:0000256" key="8">
    <source>
        <dbReference type="PROSITE-ProRule" id="PRU00042"/>
    </source>
</evidence>
<gene>
    <name evidence="11" type="ORF">TEA_025696</name>
</gene>
<dbReference type="PROSITE" id="PS50157">
    <property type="entry name" value="ZINC_FINGER_C2H2_2"/>
    <property type="match status" value="1"/>
</dbReference>
<dbReference type="PANTHER" id="PTHR45801:SF110">
    <property type="entry name" value="TRANSCRIPTIONAL REGULATOR SUPERMAN"/>
    <property type="match status" value="1"/>
</dbReference>
<keyword evidence="6" id="KW-0804">Transcription</keyword>
<dbReference type="AlphaFoldDB" id="A0A4S4D7K8"/>